<evidence type="ECO:0000313" key="3">
    <source>
        <dbReference type="Proteomes" id="UP001422759"/>
    </source>
</evidence>
<feature type="compositionally biased region" description="Basic and acidic residues" evidence="1">
    <location>
        <begin position="30"/>
        <end position="47"/>
    </location>
</feature>
<evidence type="ECO:0000256" key="1">
    <source>
        <dbReference type="SAM" id="MobiDB-lite"/>
    </source>
</evidence>
<dbReference type="EMBL" id="BAAANT010000067">
    <property type="protein sequence ID" value="GAA2158386.1"/>
    <property type="molecule type" value="Genomic_DNA"/>
</dbReference>
<feature type="compositionally biased region" description="Basic and acidic residues" evidence="1">
    <location>
        <begin position="54"/>
        <end position="70"/>
    </location>
</feature>
<name>A0ABP5M0S9_9ACTN</name>
<reference evidence="3" key="1">
    <citation type="journal article" date="2019" name="Int. J. Syst. Evol. Microbiol.">
        <title>The Global Catalogue of Microorganisms (GCM) 10K type strain sequencing project: providing services to taxonomists for standard genome sequencing and annotation.</title>
        <authorList>
            <consortium name="The Broad Institute Genomics Platform"/>
            <consortium name="The Broad Institute Genome Sequencing Center for Infectious Disease"/>
            <person name="Wu L."/>
            <person name="Ma J."/>
        </authorList>
    </citation>
    <scope>NUCLEOTIDE SEQUENCE [LARGE SCALE GENOMIC DNA]</scope>
    <source>
        <strain evidence="3">JCM 14560</strain>
    </source>
</reference>
<keyword evidence="3" id="KW-1185">Reference proteome</keyword>
<comment type="caution">
    <text evidence="2">The sequence shown here is derived from an EMBL/GenBank/DDBJ whole genome shotgun (WGS) entry which is preliminary data.</text>
</comment>
<accession>A0ABP5M0S9</accession>
<dbReference type="Proteomes" id="UP001422759">
    <property type="component" value="Unassembled WGS sequence"/>
</dbReference>
<feature type="compositionally biased region" description="Acidic residues" evidence="1">
    <location>
        <begin position="1"/>
        <end position="11"/>
    </location>
</feature>
<feature type="region of interest" description="Disordered" evidence="1">
    <location>
        <begin position="1"/>
        <end position="82"/>
    </location>
</feature>
<proteinExistence type="predicted"/>
<evidence type="ECO:0000313" key="2">
    <source>
        <dbReference type="EMBL" id="GAA2158386.1"/>
    </source>
</evidence>
<sequence>MREVGDGEPETESTVAMEFTSGQGGAGQRHRTEKERPTAGHGDDRPRRGVRGGAGERENGWRAVSHDTASRTHAAGRRTADA</sequence>
<organism evidence="2 3">
    <name type="scientific">Kitasatospora kazusensis</name>
    <dbReference type="NCBI Taxonomy" id="407974"/>
    <lineage>
        <taxon>Bacteria</taxon>
        <taxon>Bacillati</taxon>
        <taxon>Actinomycetota</taxon>
        <taxon>Actinomycetes</taxon>
        <taxon>Kitasatosporales</taxon>
        <taxon>Streptomycetaceae</taxon>
        <taxon>Kitasatospora</taxon>
    </lineage>
</organism>
<protein>
    <submittedName>
        <fullName evidence="2">Uncharacterized protein</fullName>
    </submittedName>
</protein>
<gene>
    <name evidence="2" type="ORF">GCM10009760_61350</name>
</gene>